<dbReference type="RefSeq" id="WP_176909446.1">
    <property type="nucleotide sequence ID" value="NZ_JABKAU010000032.1"/>
</dbReference>
<evidence type="ECO:0000256" key="1">
    <source>
        <dbReference type="ARBA" id="ARBA00004141"/>
    </source>
</evidence>
<comment type="caution">
    <text evidence="7">The sequence shown here is derived from an EMBL/GenBank/DDBJ whole genome shotgun (WGS) entry which is preliminary data.</text>
</comment>
<name>A0A7Y7PRH8_9BACT</name>
<keyword evidence="8" id="KW-1185">Reference proteome</keyword>
<keyword evidence="4 5" id="KW-0472">Membrane</keyword>
<evidence type="ECO:0000256" key="3">
    <source>
        <dbReference type="ARBA" id="ARBA00022989"/>
    </source>
</evidence>
<keyword evidence="3 5" id="KW-1133">Transmembrane helix</keyword>
<feature type="domain" description="O-antigen ligase-related" evidence="6">
    <location>
        <begin position="184"/>
        <end position="344"/>
    </location>
</feature>
<evidence type="ECO:0000256" key="5">
    <source>
        <dbReference type="SAM" id="Phobius"/>
    </source>
</evidence>
<evidence type="ECO:0000259" key="6">
    <source>
        <dbReference type="Pfam" id="PF04932"/>
    </source>
</evidence>
<keyword evidence="2 5" id="KW-0812">Transmembrane</keyword>
<feature type="transmembrane region" description="Helical" evidence="5">
    <location>
        <begin position="122"/>
        <end position="141"/>
    </location>
</feature>
<feature type="transmembrane region" description="Helical" evidence="5">
    <location>
        <begin position="229"/>
        <end position="249"/>
    </location>
</feature>
<feature type="transmembrane region" description="Helical" evidence="5">
    <location>
        <begin position="333"/>
        <end position="352"/>
    </location>
</feature>
<comment type="subcellular location">
    <subcellularLocation>
        <location evidence="1">Membrane</location>
        <topology evidence="1">Multi-pass membrane protein</topology>
    </subcellularLocation>
</comment>
<reference evidence="7 8" key="1">
    <citation type="submission" date="2020-05" db="EMBL/GenBank/DDBJ databases">
        <title>Hymenobacter terrestris sp. nov. and Hymenobacter lapidiphilus sp. nov., isolated from regoliths in Antarctica.</title>
        <authorList>
            <person name="Sedlacek I."/>
            <person name="Pantucek R."/>
            <person name="Zeman M."/>
            <person name="Holochova P."/>
            <person name="Kralova S."/>
            <person name="Stankova E."/>
            <person name="Sedo O."/>
            <person name="Micenkova L."/>
            <person name="Svec P."/>
            <person name="Gupta V."/>
            <person name="Sood U."/>
            <person name="Korpole U.S."/>
            <person name="Lal R."/>
        </authorList>
    </citation>
    <scope>NUCLEOTIDE SEQUENCE [LARGE SCALE GENOMIC DNA]</scope>
    <source>
        <strain evidence="7 8">P5342</strain>
    </source>
</reference>
<evidence type="ECO:0000313" key="7">
    <source>
        <dbReference type="EMBL" id="NVO32570.1"/>
    </source>
</evidence>
<evidence type="ECO:0000256" key="2">
    <source>
        <dbReference type="ARBA" id="ARBA00022692"/>
    </source>
</evidence>
<dbReference type="Pfam" id="PF04932">
    <property type="entry name" value="Wzy_C"/>
    <property type="match status" value="1"/>
</dbReference>
<dbReference type="InterPro" id="IPR007016">
    <property type="entry name" value="O-antigen_ligase-rel_domated"/>
</dbReference>
<gene>
    <name evidence="7" type="ORF">HW554_15245</name>
</gene>
<organism evidence="7 8">
    <name type="scientific">Hymenobacter lapidiphilus</name>
    <dbReference type="NCBI Taxonomy" id="2608003"/>
    <lineage>
        <taxon>Bacteria</taxon>
        <taxon>Pseudomonadati</taxon>
        <taxon>Bacteroidota</taxon>
        <taxon>Cytophagia</taxon>
        <taxon>Cytophagales</taxon>
        <taxon>Hymenobacteraceae</taxon>
        <taxon>Hymenobacter</taxon>
    </lineage>
</organism>
<dbReference type="PANTHER" id="PTHR37422">
    <property type="entry name" value="TEICHURONIC ACID BIOSYNTHESIS PROTEIN TUAE"/>
    <property type="match status" value="1"/>
</dbReference>
<feature type="transmembrane region" description="Helical" evidence="5">
    <location>
        <begin position="153"/>
        <end position="174"/>
    </location>
</feature>
<accession>A0A7Y7PRH8</accession>
<feature type="transmembrane region" description="Helical" evidence="5">
    <location>
        <begin position="364"/>
        <end position="383"/>
    </location>
</feature>
<feature type="transmembrane region" description="Helical" evidence="5">
    <location>
        <begin position="179"/>
        <end position="195"/>
    </location>
</feature>
<feature type="transmembrane region" description="Helical" evidence="5">
    <location>
        <begin position="201"/>
        <end position="217"/>
    </location>
</feature>
<sequence length="432" mass="48260">MKLSLRFLYLLPLLAMLFTNRALNAFFFGKEADGAADRLLEYALTALSLLAVAAYYRYLETYMRVWLWVVLGCLVALALESYARWHSWMVYPHVFGKLTMLLPLFGLYAFYRRYPPPSFRQLVLVVLPALLLSLAFIYPEALSLSSFLTTERGFSVASAYLLLPIALLCLNWYLASNNLLSALSFLLCVVLVVFLQHRTVWVCMAVALFINISLVALRVPPARAWASRLAVLSLLGLSLGLVSGLAVVLENPDVVKKLATSIADIQNPTTQGTGTFRLEQYRSYLPLLKERPLAGWRLEGFEVPIQFYSPDSGEPVWPDFTGHHFHSFYLDRIFYSGGLGVLLVLLVPVVVLGRRMFQRGPLSGETAALLAYTVTFLLFGLSYDWPTYLYGLLGMLLAITSRPPTEPGPAAPIRVRRPRRVAASLPAYASAS</sequence>
<dbReference type="Proteomes" id="UP000565521">
    <property type="component" value="Unassembled WGS sequence"/>
</dbReference>
<dbReference type="PANTHER" id="PTHR37422:SF13">
    <property type="entry name" value="LIPOPOLYSACCHARIDE BIOSYNTHESIS PROTEIN PA4999-RELATED"/>
    <property type="match status" value="1"/>
</dbReference>
<proteinExistence type="predicted"/>
<dbReference type="EMBL" id="JABKAU010000032">
    <property type="protein sequence ID" value="NVO32570.1"/>
    <property type="molecule type" value="Genomic_DNA"/>
</dbReference>
<dbReference type="InterPro" id="IPR051533">
    <property type="entry name" value="WaaL-like"/>
</dbReference>
<feature type="transmembrane region" description="Helical" evidence="5">
    <location>
        <begin position="65"/>
        <end position="83"/>
    </location>
</feature>
<feature type="transmembrane region" description="Helical" evidence="5">
    <location>
        <begin position="40"/>
        <end position="58"/>
    </location>
</feature>
<dbReference type="GO" id="GO:0016020">
    <property type="term" value="C:membrane"/>
    <property type="evidence" value="ECO:0007669"/>
    <property type="project" value="UniProtKB-SubCell"/>
</dbReference>
<evidence type="ECO:0000256" key="4">
    <source>
        <dbReference type="ARBA" id="ARBA00023136"/>
    </source>
</evidence>
<evidence type="ECO:0000313" key="8">
    <source>
        <dbReference type="Proteomes" id="UP000565521"/>
    </source>
</evidence>
<keyword evidence="7" id="KW-0436">Ligase</keyword>
<protein>
    <submittedName>
        <fullName evidence="7">O-antigen ligase family protein</fullName>
    </submittedName>
</protein>
<dbReference type="GO" id="GO:0016874">
    <property type="term" value="F:ligase activity"/>
    <property type="evidence" value="ECO:0007669"/>
    <property type="project" value="UniProtKB-KW"/>
</dbReference>
<feature type="transmembrane region" description="Helical" evidence="5">
    <location>
        <begin position="89"/>
        <end position="110"/>
    </location>
</feature>
<dbReference type="AlphaFoldDB" id="A0A7Y7PRH8"/>